<evidence type="ECO:0000256" key="4">
    <source>
        <dbReference type="RuleBase" id="RU003682"/>
    </source>
</evidence>
<dbReference type="OrthoDB" id="288590at2759"/>
<keyword evidence="2 4" id="KW-0479">Metal-binding</keyword>
<evidence type="ECO:0000256" key="2">
    <source>
        <dbReference type="ARBA" id="ARBA00022723"/>
    </source>
</evidence>
<dbReference type="EnsemblPlants" id="AUR62013271-RA">
    <property type="protein sequence ID" value="AUR62013271-RA:cds"/>
    <property type="gene ID" value="AUR62013271"/>
</dbReference>
<dbReference type="Pfam" id="PF14226">
    <property type="entry name" value="DIOX_N"/>
    <property type="match status" value="1"/>
</dbReference>
<dbReference type="AlphaFoldDB" id="A0A803LH24"/>
<feature type="domain" description="Fe2OG dioxygenase" evidence="5">
    <location>
        <begin position="205"/>
        <end position="304"/>
    </location>
</feature>
<keyword evidence="4" id="KW-0560">Oxidoreductase</keyword>
<sequence>MAKEEFLKDDEQKSEEMMGEKYIICKDSYYQPVDKCVTYMEPTLIDYSILTSSQEANDELHKFKSALSSWGCFQLINHGIPTKLLDETKKVSRQFFGLPMEEKQKYAMLPNDTSGHGYQVGNVSHVTSPSSATNKVLDWNEGFSLALFPEHRRKPEFWPDFPPNFKDVFREYAARLETIFDALFKLVVQSLNVDEERFAKQYDKNRETNLRLNFYPKCEGLKQVLGLKPHADFSTMTLLLQDEEGLQVLKDEQWFMVPVIPNALFLNLGDPLEIMSNGIFKSAVHRVVTNTEKERLSVVAFWDSDRNKEIGPLDELITEDRPQIYQRVSLKEYIYTFLNYYQSGKRPINDFKV</sequence>
<dbReference type="InterPro" id="IPR050295">
    <property type="entry name" value="Plant_2OG-oxidoreductases"/>
</dbReference>
<accession>A0A803LH24</accession>
<dbReference type="PROSITE" id="PS51471">
    <property type="entry name" value="FE2OG_OXY"/>
    <property type="match status" value="1"/>
</dbReference>
<name>A0A803LH24_CHEQI</name>
<dbReference type="PANTHER" id="PTHR47991">
    <property type="entry name" value="OXOGLUTARATE/IRON-DEPENDENT DIOXYGENASE"/>
    <property type="match status" value="1"/>
</dbReference>
<dbReference type="Gramene" id="AUR62013271-RA">
    <property type="protein sequence ID" value="AUR62013271-RA:cds"/>
    <property type="gene ID" value="AUR62013271"/>
</dbReference>
<dbReference type="FunFam" id="2.60.120.330:FF:000079">
    <property type="entry name" value="Protein SRG1"/>
    <property type="match status" value="1"/>
</dbReference>
<dbReference type="KEGG" id="cqi:110725539"/>
<protein>
    <recommendedName>
        <fullName evidence="5">Fe2OG dioxygenase domain-containing protein</fullName>
    </recommendedName>
</protein>
<comment type="similarity">
    <text evidence="1 4">Belongs to the iron/ascorbate-dependent oxidoreductase family.</text>
</comment>
<dbReference type="GO" id="GO:0016491">
    <property type="term" value="F:oxidoreductase activity"/>
    <property type="evidence" value="ECO:0007669"/>
    <property type="project" value="UniProtKB-KW"/>
</dbReference>
<evidence type="ECO:0000313" key="6">
    <source>
        <dbReference type="EnsemblPlants" id="AUR62013271-RA:cds"/>
    </source>
</evidence>
<dbReference type="SUPFAM" id="SSF51197">
    <property type="entry name" value="Clavaminate synthase-like"/>
    <property type="match status" value="1"/>
</dbReference>
<dbReference type="InterPro" id="IPR027443">
    <property type="entry name" value="IPNS-like_sf"/>
</dbReference>
<reference evidence="6" key="1">
    <citation type="journal article" date="2017" name="Nature">
        <title>The genome of Chenopodium quinoa.</title>
        <authorList>
            <person name="Jarvis D.E."/>
            <person name="Ho Y.S."/>
            <person name="Lightfoot D.J."/>
            <person name="Schmoeckel S.M."/>
            <person name="Li B."/>
            <person name="Borm T.J.A."/>
            <person name="Ohyanagi H."/>
            <person name="Mineta K."/>
            <person name="Michell C.T."/>
            <person name="Saber N."/>
            <person name="Kharbatia N.M."/>
            <person name="Rupper R.R."/>
            <person name="Sharp A.R."/>
            <person name="Dally N."/>
            <person name="Boughton B.A."/>
            <person name="Woo Y.H."/>
            <person name="Gao G."/>
            <person name="Schijlen E.G.W.M."/>
            <person name="Guo X."/>
            <person name="Momin A.A."/>
            <person name="Negrao S."/>
            <person name="Al-Babili S."/>
            <person name="Gehring C."/>
            <person name="Roessner U."/>
            <person name="Jung C."/>
            <person name="Murphy K."/>
            <person name="Arold S.T."/>
            <person name="Gojobori T."/>
            <person name="van der Linden C.G."/>
            <person name="van Loo E.N."/>
            <person name="Jellen E.N."/>
            <person name="Maughan P.J."/>
            <person name="Tester M."/>
        </authorList>
    </citation>
    <scope>NUCLEOTIDE SEQUENCE [LARGE SCALE GENOMIC DNA]</scope>
    <source>
        <strain evidence="6">cv. PI 614886</strain>
    </source>
</reference>
<evidence type="ECO:0000313" key="7">
    <source>
        <dbReference type="Proteomes" id="UP000596660"/>
    </source>
</evidence>
<dbReference type="OMA" id="MENFCVQ"/>
<dbReference type="Proteomes" id="UP000596660">
    <property type="component" value="Unplaced"/>
</dbReference>
<reference evidence="6" key="2">
    <citation type="submission" date="2021-03" db="UniProtKB">
        <authorList>
            <consortium name="EnsemblPlants"/>
        </authorList>
    </citation>
    <scope>IDENTIFICATION</scope>
</reference>
<keyword evidence="7" id="KW-1185">Reference proteome</keyword>
<keyword evidence="3 4" id="KW-0408">Iron</keyword>
<dbReference type="Gene3D" id="2.60.120.330">
    <property type="entry name" value="B-lactam Antibiotic, Isopenicillin N Synthase, Chain"/>
    <property type="match status" value="1"/>
</dbReference>
<evidence type="ECO:0000256" key="3">
    <source>
        <dbReference type="ARBA" id="ARBA00023004"/>
    </source>
</evidence>
<evidence type="ECO:0000256" key="1">
    <source>
        <dbReference type="ARBA" id="ARBA00008056"/>
    </source>
</evidence>
<proteinExistence type="inferred from homology"/>
<evidence type="ECO:0000259" key="5">
    <source>
        <dbReference type="PROSITE" id="PS51471"/>
    </source>
</evidence>
<dbReference type="RefSeq" id="XP_021760692.1">
    <property type="nucleotide sequence ID" value="XM_021905000.1"/>
</dbReference>
<dbReference type="InterPro" id="IPR005123">
    <property type="entry name" value="Oxoglu/Fe-dep_dioxygenase_dom"/>
</dbReference>
<dbReference type="InterPro" id="IPR044861">
    <property type="entry name" value="IPNS-like_FE2OG_OXY"/>
</dbReference>
<dbReference type="InterPro" id="IPR026992">
    <property type="entry name" value="DIOX_N"/>
</dbReference>
<organism evidence="6 7">
    <name type="scientific">Chenopodium quinoa</name>
    <name type="common">Quinoa</name>
    <dbReference type="NCBI Taxonomy" id="63459"/>
    <lineage>
        <taxon>Eukaryota</taxon>
        <taxon>Viridiplantae</taxon>
        <taxon>Streptophyta</taxon>
        <taxon>Embryophyta</taxon>
        <taxon>Tracheophyta</taxon>
        <taxon>Spermatophyta</taxon>
        <taxon>Magnoliopsida</taxon>
        <taxon>eudicotyledons</taxon>
        <taxon>Gunneridae</taxon>
        <taxon>Pentapetalae</taxon>
        <taxon>Caryophyllales</taxon>
        <taxon>Chenopodiaceae</taxon>
        <taxon>Chenopodioideae</taxon>
        <taxon>Atripliceae</taxon>
        <taxon>Chenopodium</taxon>
    </lineage>
</organism>
<dbReference type="Pfam" id="PF03171">
    <property type="entry name" value="2OG-FeII_Oxy"/>
    <property type="match status" value="1"/>
</dbReference>
<dbReference type="GO" id="GO:0046872">
    <property type="term" value="F:metal ion binding"/>
    <property type="evidence" value="ECO:0007669"/>
    <property type="project" value="UniProtKB-KW"/>
</dbReference>
<dbReference type="GeneID" id="110725539"/>
<gene>
    <name evidence="6" type="primary">LOC110725539</name>
</gene>